<dbReference type="Gene3D" id="1.20.1260.100">
    <property type="entry name" value="TspO/MBR protein"/>
    <property type="match status" value="1"/>
</dbReference>
<feature type="transmembrane region" description="Helical" evidence="1">
    <location>
        <begin position="103"/>
        <end position="121"/>
    </location>
</feature>
<keyword evidence="1" id="KW-0812">Transmembrane</keyword>
<dbReference type="RefSeq" id="WP_204201913.1">
    <property type="nucleotide sequence ID" value="NZ_JAFELM010000013.1"/>
</dbReference>
<sequence>MKHLYLNVLAYLIMIAVNIAAETIPINEQTTGEISNRLPVFIQPANYAFSIWGFIYVLLAIWLLYSFFPSRRSLPIYSETSLLFIVSCLLNSLWIIVWHYELFLLSVVVMLSLLVTLLLLYRKLTVLMTQEFERVPFSVYLGWIIIASLVNISYYLVYINWDVFVSAQVIWTIVFLFFGFAIALSFRVTYLDRWIPLVISWAYVGIGIKQFNSNPFLSYVAFGLAGVLLISSIFIKKKSF</sequence>
<feature type="transmembrane region" description="Helical" evidence="1">
    <location>
        <begin position="163"/>
        <end position="182"/>
    </location>
</feature>
<name>A0ABS2DDI7_9BACI</name>
<keyword evidence="1" id="KW-0472">Membrane</keyword>
<evidence type="ECO:0000256" key="1">
    <source>
        <dbReference type="SAM" id="Phobius"/>
    </source>
</evidence>
<feature type="transmembrane region" description="Helical" evidence="1">
    <location>
        <begin position="217"/>
        <end position="235"/>
    </location>
</feature>
<gene>
    <name evidence="2" type="ORF">JR050_02360</name>
</gene>
<dbReference type="InterPro" id="IPR038330">
    <property type="entry name" value="TspO/MBR-related_sf"/>
</dbReference>
<feature type="transmembrane region" description="Helical" evidence="1">
    <location>
        <begin position="47"/>
        <end position="68"/>
    </location>
</feature>
<feature type="transmembrane region" description="Helical" evidence="1">
    <location>
        <begin position="137"/>
        <end position="157"/>
    </location>
</feature>
<keyword evidence="3" id="KW-1185">Reference proteome</keyword>
<evidence type="ECO:0000313" key="3">
    <source>
        <dbReference type="Proteomes" id="UP001518925"/>
    </source>
</evidence>
<organism evidence="2 3">
    <name type="scientific">Bacillus suaedaesalsae</name>
    <dbReference type="NCBI Taxonomy" id="2810349"/>
    <lineage>
        <taxon>Bacteria</taxon>
        <taxon>Bacillati</taxon>
        <taxon>Bacillota</taxon>
        <taxon>Bacilli</taxon>
        <taxon>Bacillales</taxon>
        <taxon>Bacillaceae</taxon>
        <taxon>Bacillus</taxon>
    </lineage>
</organism>
<comment type="caution">
    <text evidence="2">The sequence shown here is derived from an EMBL/GenBank/DDBJ whole genome shotgun (WGS) entry which is preliminary data.</text>
</comment>
<protein>
    <submittedName>
        <fullName evidence="2">Tryptophan-rich sensory protein</fullName>
    </submittedName>
</protein>
<feature type="transmembrane region" description="Helical" evidence="1">
    <location>
        <begin position="7"/>
        <end position="27"/>
    </location>
</feature>
<feature type="transmembrane region" description="Helical" evidence="1">
    <location>
        <begin position="80"/>
        <end position="97"/>
    </location>
</feature>
<dbReference type="Proteomes" id="UP001518925">
    <property type="component" value="Unassembled WGS sequence"/>
</dbReference>
<evidence type="ECO:0000313" key="2">
    <source>
        <dbReference type="EMBL" id="MBM6616524.1"/>
    </source>
</evidence>
<proteinExistence type="predicted"/>
<reference evidence="2 3" key="1">
    <citation type="submission" date="2021-02" db="EMBL/GenBank/DDBJ databases">
        <title>Bacillus sp. RD4P76, an endophyte from a halophyte.</title>
        <authorList>
            <person name="Sun J.-Q."/>
        </authorList>
    </citation>
    <scope>NUCLEOTIDE SEQUENCE [LARGE SCALE GENOMIC DNA]</scope>
    <source>
        <strain evidence="2 3">RD4P76</strain>
    </source>
</reference>
<dbReference type="PANTHER" id="PTHR33802:SF1">
    <property type="entry name" value="XK-RELATED PROTEIN"/>
    <property type="match status" value="1"/>
</dbReference>
<dbReference type="EMBL" id="JAFELM010000013">
    <property type="protein sequence ID" value="MBM6616524.1"/>
    <property type="molecule type" value="Genomic_DNA"/>
</dbReference>
<keyword evidence="1" id="KW-1133">Transmembrane helix</keyword>
<dbReference type="PANTHER" id="PTHR33802">
    <property type="entry name" value="SI:CH211-161H7.5-RELATED"/>
    <property type="match status" value="1"/>
</dbReference>
<accession>A0ABS2DDI7</accession>